<proteinExistence type="predicted"/>
<name>A0A917YUE0_9ALTE</name>
<keyword evidence="2" id="KW-1185">Reference proteome</keyword>
<gene>
    <name evidence="1" type="ORF">GCM10010982_10010</name>
</gene>
<comment type="caution">
    <text evidence="1">The sequence shown here is derived from an EMBL/GenBank/DDBJ whole genome shotgun (WGS) entry which is preliminary data.</text>
</comment>
<accession>A0A917YUE0</accession>
<organism evidence="1 2">
    <name type="scientific">Bowmanella pacifica</name>
    <dbReference type="NCBI Taxonomy" id="502051"/>
    <lineage>
        <taxon>Bacteria</taxon>
        <taxon>Pseudomonadati</taxon>
        <taxon>Pseudomonadota</taxon>
        <taxon>Gammaproteobacteria</taxon>
        <taxon>Alteromonadales</taxon>
        <taxon>Alteromonadaceae</taxon>
        <taxon>Bowmanella</taxon>
    </lineage>
</organism>
<dbReference type="Proteomes" id="UP000606935">
    <property type="component" value="Unassembled WGS sequence"/>
</dbReference>
<sequence length="85" mass="10173">MAYTCNEQHSHKENNVAALIGDIQSKTRILLLENYLSPAKGVYILHQHQTGMDYYQYKNFTRLKYSLWVYEIFFFNHNVIELVKK</sequence>
<reference evidence="1" key="2">
    <citation type="submission" date="2020-09" db="EMBL/GenBank/DDBJ databases">
        <authorList>
            <person name="Sun Q."/>
            <person name="Zhou Y."/>
        </authorList>
    </citation>
    <scope>NUCLEOTIDE SEQUENCE</scope>
    <source>
        <strain evidence="1">CGMCC 1.7086</strain>
    </source>
</reference>
<protein>
    <submittedName>
        <fullName evidence="1">Uncharacterized protein</fullName>
    </submittedName>
</protein>
<evidence type="ECO:0000313" key="2">
    <source>
        <dbReference type="Proteomes" id="UP000606935"/>
    </source>
</evidence>
<reference evidence="1" key="1">
    <citation type="journal article" date="2014" name="Int. J. Syst. Evol. Microbiol.">
        <title>Complete genome sequence of Corynebacterium casei LMG S-19264T (=DSM 44701T), isolated from a smear-ripened cheese.</title>
        <authorList>
            <consortium name="US DOE Joint Genome Institute (JGI-PGF)"/>
            <person name="Walter F."/>
            <person name="Albersmeier A."/>
            <person name="Kalinowski J."/>
            <person name="Ruckert C."/>
        </authorList>
    </citation>
    <scope>NUCLEOTIDE SEQUENCE</scope>
    <source>
        <strain evidence="1">CGMCC 1.7086</strain>
    </source>
</reference>
<evidence type="ECO:0000313" key="1">
    <source>
        <dbReference type="EMBL" id="GGO66253.1"/>
    </source>
</evidence>
<dbReference type="EMBL" id="BMLS01000001">
    <property type="protein sequence ID" value="GGO66253.1"/>
    <property type="molecule type" value="Genomic_DNA"/>
</dbReference>
<dbReference type="AlphaFoldDB" id="A0A917YUE0"/>